<dbReference type="GO" id="GO:0006508">
    <property type="term" value="P:proteolysis"/>
    <property type="evidence" value="ECO:0007669"/>
    <property type="project" value="InterPro"/>
</dbReference>
<accession>A0A1V0SAU3</accession>
<gene>
    <name evidence="2" type="ORF">Catovirus_1_882</name>
</gene>
<dbReference type="Pfam" id="PF00656">
    <property type="entry name" value="Peptidase_C14"/>
    <property type="match status" value="1"/>
</dbReference>
<dbReference type="InterPro" id="IPR011600">
    <property type="entry name" value="Pept_C14_caspase"/>
</dbReference>
<feature type="domain" description="Peptidase C14 caspase" evidence="1">
    <location>
        <begin position="2"/>
        <end position="247"/>
    </location>
</feature>
<protein>
    <submittedName>
        <fullName evidence="2">Caspase domain protein</fullName>
    </submittedName>
</protein>
<dbReference type="PANTHER" id="PTHR48104:SF30">
    <property type="entry name" value="METACASPASE-1"/>
    <property type="match status" value="1"/>
</dbReference>
<evidence type="ECO:0000259" key="1">
    <source>
        <dbReference type="Pfam" id="PF00656"/>
    </source>
</evidence>
<dbReference type="EMBL" id="KY684083">
    <property type="protein sequence ID" value="ARF08832.1"/>
    <property type="molecule type" value="Genomic_DNA"/>
</dbReference>
<reference evidence="2" key="1">
    <citation type="journal article" date="2017" name="Science">
        <title>Giant viruses with an expanded complement of translation system components.</title>
        <authorList>
            <person name="Schulz F."/>
            <person name="Yutin N."/>
            <person name="Ivanova N.N."/>
            <person name="Ortega D.R."/>
            <person name="Lee T.K."/>
            <person name="Vierheilig J."/>
            <person name="Daims H."/>
            <person name="Horn M."/>
            <person name="Wagner M."/>
            <person name="Jensen G.J."/>
            <person name="Kyrpides N.C."/>
            <person name="Koonin E.V."/>
            <person name="Woyke T."/>
        </authorList>
    </citation>
    <scope>NUCLEOTIDE SEQUENCE</scope>
    <source>
        <strain evidence="2">CTV1</strain>
    </source>
</reference>
<evidence type="ECO:0000313" key="2">
    <source>
        <dbReference type="EMBL" id="ARF08832.1"/>
    </source>
</evidence>
<organism evidence="2">
    <name type="scientific">Catovirus CTV1</name>
    <dbReference type="NCBI Taxonomy" id="1977631"/>
    <lineage>
        <taxon>Viruses</taxon>
        <taxon>Varidnaviria</taxon>
        <taxon>Bamfordvirae</taxon>
        <taxon>Nucleocytoviricota</taxon>
        <taxon>Megaviricetes</taxon>
        <taxon>Imitervirales</taxon>
        <taxon>Mimiviridae</taxon>
        <taxon>Klosneuvirinae</taxon>
        <taxon>Catovirus</taxon>
    </lineage>
</organism>
<name>A0A1V0SAU3_9VIRU</name>
<proteinExistence type="predicted"/>
<sequence>MKKALLIGINYKGTTSELSGCINDVNNMRQYLINQYKVLPQNIKVLTDEAPIDQKPTYDIILKNFDWLITGVKSGDSLFLHYSGHGSYLKDRSKDEEDGRDECICPLDYDKKGFIIDDIINSRLLQKIPENVNMTSIFDCCHSGTIMDLKYGLDASKKYAITENKRINNNIKANVLMLGGCLDSQTSADTMEINSITKKQQNQGALTWGFFEIMKKYNNTVEINKFIQELNLLLKNKKYTQIPQLSFSKKPILSNNFKLLR</sequence>
<dbReference type="PANTHER" id="PTHR48104">
    <property type="entry name" value="METACASPASE-4"/>
    <property type="match status" value="1"/>
</dbReference>
<dbReference type="Gene3D" id="3.40.50.12660">
    <property type="match status" value="1"/>
</dbReference>
<dbReference type="GO" id="GO:0004197">
    <property type="term" value="F:cysteine-type endopeptidase activity"/>
    <property type="evidence" value="ECO:0007669"/>
    <property type="project" value="InterPro"/>
</dbReference>
<dbReference type="InterPro" id="IPR050452">
    <property type="entry name" value="Metacaspase"/>
</dbReference>